<organism evidence="2">
    <name type="scientific">marine metagenome</name>
    <dbReference type="NCBI Taxonomy" id="408172"/>
    <lineage>
        <taxon>unclassified sequences</taxon>
        <taxon>metagenomes</taxon>
        <taxon>ecological metagenomes</taxon>
    </lineage>
</organism>
<feature type="coiled-coil region" evidence="1">
    <location>
        <begin position="17"/>
        <end position="78"/>
    </location>
</feature>
<sequence>MSPERLAEEVISVWEEVLKVEGELATARQRARALEMELEARESDGSARARVAELEEGMRVAESRIVQMELLLENERARRADIEEGGGQDRFEELQEENSRLLRSEEEHVMLILDMEGQLERLVAELEGLKNRSSQ</sequence>
<evidence type="ECO:0000256" key="1">
    <source>
        <dbReference type="SAM" id="Coils"/>
    </source>
</evidence>
<accession>A0A382RFM6</accession>
<name>A0A382RFM6_9ZZZZ</name>
<reference evidence="2" key="1">
    <citation type="submission" date="2018-05" db="EMBL/GenBank/DDBJ databases">
        <authorList>
            <person name="Lanie J.A."/>
            <person name="Ng W.-L."/>
            <person name="Kazmierczak K.M."/>
            <person name="Andrzejewski T.M."/>
            <person name="Davidsen T.M."/>
            <person name="Wayne K.J."/>
            <person name="Tettelin H."/>
            <person name="Glass J.I."/>
            <person name="Rusch D."/>
            <person name="Podicherti R."/>
            <person name="Tsui H.-C.T."/>
            <person name="Winkler M.E."/>
        </authorList>
    </citation>
    <scope>NUCLEOTIDE SEQUENCE</scope>
</reference>
<keyword evidence="1" id="KW-0175">Coiled coil</keyword>
<proteinExistence type="predicted"/>
<evidence type="ECO:0000313" key="2">
    <source>
        <dbReference type="EMBL" id="SVC96200.1"/>
    </source>
</evidence>
<dbReference type="EMBL" id="UINC01121206">
    <property type="protein sequence ID" value="SVC96200.1"/>
    <property type="molecule type" value="Genomic_DNA"/>
</dbReference>
<dbReference type="AlphaFoldDB" id="A0A382RFM6"/>
<gene>
    <name evidence="2" type="ORF">METZ01_LOCUS349054</name>
</gene>
<protein>
    <submittedName>
        <fullName evidence="2">Uncharacterized protein</fullName>
    </submittedName>
</protein>